<dbReference type="Proteomes" id="UP000783863">
    <property type="component" value="Unassembled WGS sequence"/>
</dbReference>
<protein>
    <submittedName>
        <fullName evidence="2">Uncharacterized protein</fullName>
    </submittedName>
</protein>
<dbReference type="EMBL" id="RKLQ01000001">
    <property type="protein sequence ID" value="MBX0303250.1"/>
    <property type="molecule type" value="Genomic_DNA"/>
</dbReference>
<dbReference type="RefSeq" id="WP_220587464.1">
    <property type="nucleotide sequence ID" value="NZ_RKLQ01000001.1"/>
</dbReference>
<feature type="transmembrane region" description="Helical" evidence="1">
    <location>
        <begin position="44"/>
        <end position="65"/>
    </location>
</feature>
<keyword evidence="1" id="KW-0812">Transmembrane</keyword>
<gene>
    <name evidence="2" type="ORF">EGD98_06135</name>
</gene>
<keyword evidence="3" id="KW-1185">Reference proteome</keyword>
<keyword evidence="1" id="KW-1133">Transmembrane helix</keyword>
<reference evidence="2" key="1">
    <citation type="submission" date="2021-06" db="EMBL/GenBank/DDBJ databases">
        <title>Halomicroarcula sp. F24A a new haloarchaeum isolated from saline soil.</title>
        <authorList>
            <person name="Duran-Viseras A."/>
            <person name="Sanchez-Porro C."/>
            <person name="Ventosa A."/>
        </authorList>
    </citation>
    <scope>NUCLEOTIDE SEQUENCE</scope>
    <source>
        <strain evidence="2">F24A</strain>
    </source>
</reference>
<organism evidence="2 3">
    <name type="scientific">Haloarcula salinisoli</name>
    <dbReference type="NCBI Taxonomy" id="2487746"/>
    <lineage>
        <taxon>Archaea</taxon>
        <taxon>Methanobacteriati</taxon>
        <taxon>Methanobacteriota</taxon>
        <taxon>Stenosarchaea group</taxon>
        <taxon>Halobacteria</taxon>
        <taxon>Halobacteriales</taxon>
        <taxon>Haloarculaceae</taxon>
        <taxon>Haloarcula</taxon>
    </lineage>
</organism>
<proteinExistence type="predicted"/>
<evidence type="ECO:0000313" key="3">
    <source>
        <dbReference type="Proteomes" id="UP000783863"/>
    </source>
</evidence>
<accession>A0A8J8CCA4</accession>
<evidence type="ECO:0000256" key="1">
    <source>
        <dbReference type="SAM" id="Phobius"/>
    </source>
</evidence>
<keyword evidence="1" id="KW-0472">Membrane</keyword>
<comment type="caution">
    <text evidence="2">The sequence shown here is derived from an EMBL/GenBank/DDBJ whole genome shotgun (WGS) entry which is preliminary data.</text>
</comment>
<evidence type="ECO:0000313" key="2">
    <source>
        <dbReference type="EMBL" id="MBX0303250.1"/>
    </source>
</evidence>
<dbReference type="AlphaFoldDB" id="A0A8J8CCA4"/>
<sequence>MAEETSGDSLPSPGFILPGIRTAVEMALVATIIALFGLPTEDPLVLAVVMLSALVGMVVTLFWALNRHMRRWIRYAQGKPTTLTMFD</sequence>
<feature type="transmembrane region" description="Helical" evidence="1">
    <location>
        <begin position="20"/>
        <end position="38"/>
    </location>
</feature>
<name>A0A8J8CCA4_9EURY</name>